<dbReference type="PROSITE" id="PS51186">
    <property type="entry name" value="GNAT"/>
    <property type="match status" value="1"/>
</dbReference>
<reference evidence="2 3" key="1">
    <citation type="submission" date="2016-10" db="EMBL/GenBank/DDBJ databases">
        <authorList>
            <person name="Varghese N."/>
            <person name="Submissions S."/>
        </authorList>
    </citation>
    <scope>NUCLEOTIDE SEQUENCE [LARGE SCALE GENOMIC DNA]</scope>
    <source>
        <strain evidence="2 3">DSM 29073</strain>
    </source>
</reference>
<accession>A0A8G2F370</accession>
<comment type="caution">
    <text evidence="2">The sequence shown here is derived from an EMBL/GenBank/DDBJ whole genome shotgun (WGS) entry which is preliminary data.</text>
</comment>
<dbReference type="Proteomes" id="UP000236725">
    <property type="component" value="Unassembled WGS sequence"/>
</dbReference>
<dbReference type="InterPro" id="IPR000182">
    <property type="entry name" value="GNAT_dom"/>
</dbReference>
<dbReference type="Pfam" id="PF13302">
    <property type="entry name" value="Acetyltransf_3"/>
    <property type="match status" value="1"/>
</dbReference>
<dbReference type="EMBL" id="FNVS01000012">
    <property type="protein sequence ID" value="SEG01471.1"/>
    <property type="molecule type" value="Genomic_DNA"/>
</dbReference>
<keyword evidence="3" id="KW-1185">Reference proteome</keyword>
<protein>
    <submittedName>
        <fullName evidence="2">Diamine N-acetyltransferase</fullName>
    </submittedName>
</protein>
<proteinExistence type="predicted"/>
<dbReference type="GO" id="GO:0016747">
    <property type="term" value="F:acyltransferase activity, transferring groups other than amino-acyl groups"/>
    <property type="evidence" value="ECO:0007669"/>
    <property type="project" value="InterPro"/>
</dbReference>
<dbReference type="InterPro" id="IPR016181">
    <property type="entry name" value="Acyl_CoA_acyltransferase"/>
</dbReference>
<evidence type="ECO:0000313" key="3">
    <source>
        <dbReference type="Proteomes" id="UP000236725"/>
    </source>
</evidence>
<gene>
    <name evidence="2" type="ORF">SAMN05444001_11239</name>
</gene>
<dbReference type="Gene3D" id="3.40.630.30">
    <property type="match status" value="1"/>
</dbReference>
<name>A0A8G2F370_9BACT</name>
<sequence>MYRPVNEMALLENEHIRLRALEPEDLDLLYRWENDTSQWNVGNTLSPFSRYILKEYIANSHLNIYELKQQRFMIELKSDGTAIGMIDLYDFEPHHRRAGVGIMLDRLYQGKGFAMEALDLTVEYAFSFLRLHQLYSHVPAKNSPSKALFERCGFILTSVLTDWIVTKEGYSDVYVMQRITTKLTDN</sequence>
<keyword evidence="2" id="KW-0808">Transferase</keyword>
<evidence type="ECO:0000259" key="1">
    <source>
        <dbReference type="PROSITE" id="PS51186"/>
    </source>
</evidence>
<dbReference type="PANTHER" id="PTHR43415">
    <property type="entry name" value="SPERMIDINE N(1)-ACETYLTRANSFERASE"/>
    <property type="match status" value="1"/>
</dbReference>
<dbReference type="AlphaFoldDB" id="A0A8G2F370"/>
<dbReference type="PANTHER" id="PTHR43415:SF3">
    <property type="entry name" value="GNAT-FAMILY ACETYLTRANSFERASE"/>
    <property type="match status" value="1"/>
</dbReference>
<feature type="domain" description="N-acetyltransferase" evidence="1">
    <location>
        <begin position="16"/>
        <end position="180"/>
    </location>
</feature>
<organism evidence="2 3">
    <name type="scientific">Parabacteroides chinchillae</name>
    <dbReference type="NCBI Taxonomy" id="871327"/>
    <lineage>
        <taxon>Bacteria</taxon>
        <taxon>Pseudomonadati</taxon>
        <taxon>Bacteroidota</taxon>
        <taxon>Bacteroidia</taxon>
        <taxon>Bacteroidales</taxon>
        <taxon>Tannerellaceae</taxon>
        <taxon>Parabacteroides</taxon>
    </lineage>
</organism>
<dbReference type="CDD" id="cd04301">
    <property type="entry name" value="NAT_SF"/>
    <property type="match status" value="1"/>
</dbReference>
<dbReference type="SUPFAM" id="SSF55729">
    <property type="entry name" value="Acyl-CoA N-acyltransferases (Nat)"/>
    <property type="match status" value="1"/>
</dbReference>
<evidence type="ECO:0000313" key="2">
    <source>
        <dbReference type="EMBL" id="SEG01471.1"/>
    </source>
</evidence>